<reference evidence="3 4" key="1">
    <citation type="submission" date="2023-11" db="EMBL/GenBank/DDBJ databases">
        <title>Dfirmibasis_genome.</title>
        <authorList>
            <person name="Edelbroek B."/>
            <person name="Kjellin J."/>
            <person name="Jerlstrom-Hultqvist J."/>
            <person name="Soderbom F."/>
        </authorList>
    </citation>
    <scope>NUCLEOTIDE SEQUENCE [LARGE SCALE GENOMIC DNA]</scope>
    <source>
        <strain evidence="3 4">TNS-C-14</strain>
    </source>
</reference>
<feature type="region of interest" description="Disordered" evidence="1">
    <location>
        <begin position="215"/>
        <end position="436"/>
    </location>
</feature>
<dbReference type="InterPro" id="IPR029071">
    <property type="entry name" value="Ubiquitin-like_domsf"/>
</dbReference>
<feature type="domain" description="Ubiquitin-like" evidence="2">
    <location>
        <begin position="446"/>
        <end position="513"/>
    </location>
</feature>
<keyword evidence="4" id="KW-1185">Reference proteome</keyword>
<evidence type="ECO:0000256" key="1">
    <source>
        <dbReference type="SAM" id="MobiDB-lite"/>
    </source>
</evidence>
<organism evidence="3 4">
    <name type="scientific">Dictyostelium firmibasis</name>
    <dbReference type="NCBI Taxonomy" id="79012"/>
    <lineage>
        <taxon>Eukaryota</taxon>
        <taxon>Amoebozoa</taxon>
        <taxon>Evosea</taxon>
        <taxon>Eumycetozoa</taxon>
        <taxon>Dictyostelia</taxon>
        <taxon>Dictyosteliales</taxon>
        <taxon>Dictyosteliaceae</taxon>
        <taxon>Dictyostelium</taxon>
    </lineage>
</organism>
<evidence type="ECO:0000313" key="3">
    <source>
        <dbReference type="EMBL" id="KAK5576539.1"/>
    </source>
</evidence>
<feature type="compositionally biased region" description="Low complexity" evidence="1">
    <location>
        <begin position="413"/>
        <end position="431"/>
    </location>
</feature>
<protein>
    <recommendedName>
        <fullName evidence="2">Ubiquitin-like domain-containing protein</fullName>
    </recommendedName>
</protein>
<feature type="compositionally biased region" description="Basic and acidic residues" evidence="1">
    <location>
        <begin position="240"/>
        <end position="300"/>
    </location>
</feature>
<dbReference type="AlphaFoldDB" id="A0AAN7TP38"/>
<dbReference type="SUPFAM" id="SSF54236">
    <property type="entry name" value="Ubiquitin-like"/>
    <property type="match status" value="1"/>
</dbReference>
<sequence>MEENDFKINGVPITSLKAKQIETEIRKRGGKIPTNSVKDTCVTQLREILKEEQKQTSSTKKRTSNGELPNINKKVVLGDPKALQLEKKILNGFNFYPIVERLKFDELGFRLVKEYTRFIVIKILTQDIESVKTLPPPLIGRIWISHILDTNRYEELCNLIELKIHHNPDGFEEVPQQVKRERYVKTLELYEQYFTKSSMDTDIWENEYLLYDEEENDDDDDEELQEQQQGDEEEQQLQLQKEKDKEKEKEKEKVIDKEKEKEKENEKEKEKENEKEKETNINDKKQKDNEKEIEKEKETSNKTNSINDIENNTYNDDNNSNTNNIDINNNGKQISKEEPTTPQKITNPPKVKNSPITNSPTTIQTNLNGESTSTTASVASDNSPNRQPTPNTPNTPSSSSKHQKPLQTPNTPSSSIGGSSQLQQTPPSSSSKLVRGGEHKISIGFVSLKTQKKEITTFHGVGLTKSLFKVIKAYSKLKSVEISSVKFLFNGKPIMNETPTDLRMKDGDTITVVQGPPTPSSSSSSTTTSII</sequence>
<dbReference type="CDD" id="cd01763">
    <property type="entry name" value="Ubl_SUMO_like"/>
    <property type="match status" value="1"/>
</dbReference>
<feature type="compositionally biased region" description="Acidic residues" evidence="1">
    <location>
        <begin position="215"/>
        <end position="235"/>
    </location>
</feature>
<dbReference type="EMBL" id="JAVFKY010000005">
    <property type="protein sequence ID" value="KAK5576539.1"/>
    <property type="molecule type" value="Genomic_DNA"/>
</dbReference>
<feature type="compositionally biased region" description="Low complexity" evidence="1">
    <location>
        <begin position="301"/>
        <end position="330"/>
    </location>
</feature>
<feature type="compositionally biased region" description="Polar residues" evidence="1">
    <location>
        <begin position="354"/>
        <end position="381"/>
    </location>
</feature>
<evidence type="ECO:0000313" key="4">
    <source>
        <dbReference type="Proteomes" id="UP001344447"/>
    </source>
</evidence>
<dbReference type="Gene3D" id="3.10.20.90">
    <property type="entry name" value="Phosphatidylinositol 3-kinase Catalytic Subunit, Chain A, domain 1"/>
    <property type="match status" value="1"/>
</dbReference>
<dbReference type="Proteomes" id="UP001344447">
    <property type="component" value="Unassembled WGS sequence"/>
</dbReference>
<dbReference type="PROSITE" id="PS50053">
    <property type="entry name" value="UBIQUITIN_2"/>
    <property type="match status" value="1"/>
</dbReference>
<accession>A0AAN7TP38</accession>
<comment type="caution">
    <text evidence="3">The sequence shown here is derived from an EMBL/GenBank/DDBJ whole genome shotgun (WGS) entry which is preliminary data.</text>
</comment>
<name>A0AAN7TP38_9MYCE</name>
<gene>
    <name evidence="3" type="ORF">RB653_007683</name>
</gene>
<proteinExistence type="predicted"/>
<evidence type="ECO:0000259" key="2">
    <source>
        <dbReference type="PROSITE" id="PS50053"/>
    </source>
</evidence>
<dbReference type="InterPro" id="IPR000626">
    <property type="entry name" value="Ubiquitin-like_dom"/>
</dbReference>
<feature type="compositionally biased region" description="Low complexity" evidence="1">
    <location>
        <begin position="382"/>
        <end position="400"/>
    </location>
</feature>